<feature type="transmembrane region" description="Helical" evidence="1">
    <location>
        <begin position="86"/>
        <end position="107"/>
    </location>
</feature>
<keyword evidence="1" id="KW-0472">Membrane</keyword>
<organism evidence="2 3">
    <name type="scientific">Cuscuta epithymum</name>
    <dbReference type="NCBI Taxonomy" id="186058"/>
    <lineage>
        <taxon>Eukaryota</taxon>
        <taxon>Viridiplantae</taxon>
        <taxon>Streptophyta</taxon>
        <taxon>Embryophyta</taxon>
        <taxon>Tracheophyta</taxon>
        <taxon>Spermatophyta</taxon>
        <taxon>Magnoliopsida</taxon>
        <taxon>eudicotyledons</taxon>
        <taxon>Gunneridae</taxon>
        <taxon>Pentapetalae</taxon>
        <taxon>asterids</taxon>
        <taxon>lamiids</taxon>
        <taxon>Solanales</taxon>
        <taxon>Convolvulaceae</taxon>
        <taxon>Cuscuteae</taxon>
        <taxon>Cuscuta</taxon>
        <taxon>Cuscuta subgen. Cuscuta</taxon>
    </lineage>
</organism>
<keyword evidence="1" id="KW-0812">Transmembrane</keyword>
<evidence type="ECO:0008006" key="4">
    <source>
        <dbReference type="Google" id="ProtNLM"/>
    </source>
</evidence>
<comment type="caution">
    <text evidence="2">The sequence shown here is derived from an EMBL/GenBank/DDBJ whole genome shotgun (WGS) entry which is preliminary data.</text>
</comment>
<evidence type="ECO:0000313" key="3">
    <source>
        <dbReference type="Proteomes" id="UP001152523"/>
    </source>
</evidence>
<dbReference type="EMBL" id="CAMAPF010000150">
    <property type="protein sequence ID" value="CAH9109398.1"/>
    <property type="molecule type" value="Genomic_DNA"/>
</dbReference>
<gene>
    <name evidence="2" type="ORF">CEPIT_LOCUS18705</name>
</gene>
<protein>
    <recommendedName>
        <fullName evidence="4">Transmembrane protein</fullName>
    </recommendedName>
</protein>
<proteinExistence type="predicted"/>
<dbReference type="AlphaFoldDB" id="A0AAV0DTV6"/>
<name>A0AAV0DTV6_9ASTE</name>
<evidence type="ECO:0000256" key="1">
    <source>
        <dbReference type="SAM" id="Phobius"/>
    </source>
</evidence>
<keyword evidence="1" id="KW-1133">Transmembrane helix</keyword>
<reference evidence="2" key="1">
    <citation type="submission" date="2022-07" db="EMBL/GenBank/DDBJ databases">
        <authorList>
            <person name="Macas J."/>
            <person name="Novak P."/>
            <person name="Neumann P."/>
        </authorList>
    </citation>
    <scope>NUCLEOTIDE SEQUENCE</scope>
</reference>
<sequence length="124" mass="14306">MVALHRIQRMITMHAFILDDQLLKCEATRRWNNCSSSSDKIGAQTQVISYHRRHVGVHVDWDGLNWVNIMVHIYSSITKKKRRKNACVLVVCRMMVVFITICFMYALGIGVSGNFIRTDMYIGA</sequence>
<evidence type="ECO:0000313" key="2">
    <source>
        <dbReference type="EMBL" id="CAH9109398.1"/>
    </source>
</evidence>
<keyword evidence="3" id="KW-1185">Reference proteome</keyword>
<accession>A0AAV0DTV6</accession>
<dbReference type="Proteomes" id="UP001152523">
    <property type="component" value="Unassembled WGS sequence"/>
</dbReference>